<dbReference type="OrthoDB" id="1422867at2"/>
<dbReference type="AlphaFoldDB" id="A0A1M6I5P7"/>
<evidence type="ECO:0000256" key="1">
    <source>
        <dbReference type="SAM" id="Phobius"/>
    </source>
</evidence>
<protein>
    <recommendedName>
        <fullName evidence="2">Conjugative transposon TraM C-terminal domain-containing protein</fullName>
    </recommendedName>
</protein>
<dbReference type="EMBL" id="FQYP01000007">
    <property type="protein sequence ID" value="SHJ29786.1"/>
    <property type="molecule type" value="Genomic_DNA"/>
</dbReference>
<dbReference type="Pfam" id="PF12508">
    <property type="entry name" value="Transposon_TraM"/>
    <property type="match status" value="1"/>
</dbReference>
<evidence type="ECO:0000313" key="3">
    <source>
        <dbReference type="EMBL" id="SHJ29786.1"/>
    </source>
</evidence>
<feature type="domain" description="Conjugative transposon TraM C-terminal" evidence="2">
    <location>
        <begin position="259"/>
        <end position="412"/>
    </location>
</feature>
<keyword evidence="1" id="KW-0472">Membrane</keyword>
<feature type="transmembrane region" description="Helical" evidence="1">
    <location>
        <begin position="7"/>
        <end position="28"/>
    </location>
</feature>
<accession>A0A1M6I5P7</accession>
<dbReference type="InterPro" id="IPR055407">
    <property type="entry name" value="TraM_C"/>
</dbReference>
<evidence type="ECO:0000313" key="4">
    <source>
        <dbReference type="Proteomes" id="UP000184432"/>
    </source>
</evidence>
<gene>
    <name evidence="3" type="ORF">SAMN04488508_107135</name>
</gene>
<keyword evidence="1" id="KW-0812">Transmembrane</keyword>
<sequence>MDKNKKIIATVVFVAFMALIGVFIKVAIMPSGESDKSEAKINILTPKVDDKKIKRTSKIQNYEKDKSIFGLNKVVKNLSDVEDAEKQVYVEESIIRGMEDSLNPQELEQQQKLYQNDAYASAANPAYNQATKSRNTQEVEEVYIDEELQRIMALQDQLMEQSRMAAQSDNPEENLSAFVDSYNQVAAAHGQPSMEMKFENGQTGLGTGVGGTNPEDIAKTAQMASERMSNAIKDKFTAKNHFQGAGSARGDDKIVGLVPAETVDQGVLVNGSTIAIRTKKDVRLKEPALYIPKGSVVYGKVNLSTNRLMIDVNSYKAHDKLYLLDFSLYDYDGREGIHLGNRTWPKIPSKVANDVYDYAYQRGTQAAALGGNNSINLDEAKDIAILSAAKEISTEIFDKRTVYMPKKYHLWFNINTQ</sequence>
<keyword evidence="4" id="KW-1185">Reference proteome</keyword>
<proteinExistence type="predicted"/>
<organism evidence="3 4">
    <name type="scientific">Aquimarina spongiae</name>
    <dbReference type="NCBI Taxonomy" id="570521"/>
    <lineage>
        <taxon>Bacteria</taxon>
        <taxon>Pseudomonadati</taxon>
        <taxon>Bacteroidota</taxon>
        <taxon>Flavobacteriia</taxon>
        <taxon>Flavobacteriales</taxon>
        <taxon>Flavobacteriaceae</taxon>
        <taxon>Aquimarina</taxon>
    </lineage>
</organism>
<evidence type="ECO:0000259" key="2">
    <source>
        <dbReference type="Pfam" id="PF12508"/>
    </source>
</evidence>
<dbReference type="STRING" id="570521.SAMN04488508_107135"/>
<reference evidence="4" key="1">
    <citation type="submission" date="2016-11" db="EMBL/GenBank/DDBJ databases">
        <authorList>
            <person name="Varghese N."/>
            <person name="Submissions S."/>
        </authorList>
    </citation>
    <scope>NUCLEOTIDE SEQUENCE [LARGE SCALE GENOMIC DNA]</scope>
    <source>
        <strain evidence="4">DSM 22623</strain>
    </source>
</reference>
<name>A0A1M6I5P7_9FLAO</name>
<keyword evidence="1" id="KW-1133">Transmembrane helix</keyword>
<dbReference type="RefSeq" id="WP_073318025.1">
    <property type="nucleotide sequence ID" value="NZ_FQYP01000007.1"/>
</dbReference>
<dbReference type="Proteomes" id="UP000184432">
    <property type="component" value="Unassembled WGS sequence"/>
</dbReference>